<evidence type="ECO:0000313" key="3">
    <source>
        <dbReference type="Proteomes" id="UP000639643"/>
    </source>
</evidence>
<feature type="region of interest" description="Disordered" evidence="1">
    <location>
        <begin position="470"/>
        <end position="501"/>
    </location>
</feature>
<feature type="region of interest" description="Disordered" evidence="1">
    <location>
        <begin position="306"/>
        <end position="333"/>
    </location>
</feature>
<dbReference type="InterPro" id="IPR009836">
    <property type="entry name" value="GRDP-like"/>
</dbReference>
<dbReference type="OrthoDB" id="2684236at2759"/>
<dbReference type="Proteomes" id="UP000639643">
    <property type="component" value="Unassembled WGS sequence"/>
</dbReference>
<accession>A0A8H6KH69</accession>
<dbReference type="AlphaFoldDB" id="A0A8H6KH69"/>
<name>A0A8H6KH69_9PEZI</name>
<comment type="caution">
    <text evidence="2">The sequence shown here is derived from an EMBL/GenBank/DDBJ whole genome shotgun (WGS) entry which is preliminary data.</text>
</comment>
<reference evidence="2" key="1">
    <citation type="journal article" date="2020" name="Phytopathology">
        <title>Genome Sequence Resources of Colletotrichum truncatum, C. plurivorum, C. musicola, and C. sojae: Four Species Pathogenic to Soybean (Glycine max).</title>
        <authorList>
            <person name="Rogerio F."/>
            <person name="Boufleur T.R."/>
            <person name="Ciampi-Guillardi M."/>
            <person name="Sukno S.A."/>
            <person name="Thon M.R."/>
            <person name="Massola Junior N.S."/>
            <person name="Baroncelli R."/>
        </authorList>
    </citation>
    <scope>NUCLEOTIDE SEQUENCE</scope>
    <source>
        <strain evidence="2">LFN0074</strain>
    </source>
</reference>
<dbReference type="EMBL" id="WIGM01000258">
    <property type="protein sequence ID" value="KAF6831552.1"/>
    <property type="molecule type" value="Genomic_DNA"/>
</dbReference>
<proteinExistence type="predicted"/>
<organism evidence="2 3">
    <name type="scientific">Colletotrichum musicola</name>
    <dbReference type="NCBI Taxonomy" id="2175873"/>
    <lineage>
        <taxon>Eukaryota</taxon>
        <taxon>Fungi</taxon>
        <taxon>Dikarya</taxon>
        <taxon>Ascomycota</taxon>
        <taxon>Pezizomycotina</taxon>
        <taxon>Sordariomycetes</taxon>
        <taxon>Hypocreomycetidae</taxon>
        <taxon>Glomerellales</taxon>
        <taxon>Glomerellaceae</taxon>
        <taxon>Colletotrichum</taxon>
        <taxon>Colletotrichum orchidearum species complex</taxon>
    </lineage>
</organism>
<protein>
    <submittedName>
        <fullName evidence="2">Uncharacterized protein</fullName>
    </submittedName>
</protein>
<sequence>MGHITVFEDPWAQKKAKIRLETAAMKHIELMEIFLKLIPHFRQDDKGNIDNEALAYSEWRYVAYIRFLDYFGYAPNDCPPPWDVAIIWYCHLLSPYHFHRHLWDNNHISYGLNHHQFPILRMLDLYNSGKWTDKKTQKKWEFWMNGWGKNRANRSPQLPFHVWPSPPWEPKRRFSLLSVLSGRDSTVLPAPREPEPEMLIITYNRGMCLLVGRNRWSLQEYTQFRNGTRLGVCIDSLEHSRRGQRCELAPWPLLDDLRAVLDHQVGFWKAAVEAWDADPDFAMYENLDRERKHYERFIGLLAKTPRKKTTPSGEKIDMDKLPSTRTGPAPSSREFVPPTLGVDLLWHTHRLYPASYWIWSFETAGRLIDYEPISTVEASKRALTETQLEWKRKYGEPCPTRYVFDGGEVVEGYVPDAAVVPTGHPARAKALWVLGGMNPVRGRKRYYRGSYEVFDGFYVTFDGGGGGGDGSGGGGDGGGGGGDGGCGGDGGGGGGGGGGGE</sequence>
<evidence type="ECO:0000256" key="1">
    <source>
        <dbReference type="SAM" id="MobiDB-lite"/>
    </source>
</evidence>
<gene>
    <name evidence="2" type="ORF">CMUS01_07288</name>
</gene>
<dbReference type="PANTHER" id="PTHR34365">
    <property type="entry name" value="ENOLASE (DUF1399)"/>
    <property type="match status" value="1"/>
</dbReference>
<dbReference type="PANTHER" id="PTHR34365:SF7">
    <property type="entry name" value="GLYCINE-RICH DOMAIN-CONTAINING PROTEIN 1"/>
    <property type="match status" value="1"/>
</dbReference>
<evidence type="ECO:0000313" key="2">
    <source>
        <dbReference type="EMBL" id="KAF6831552.1"/>
    </source>
</evidence>
<keyword evidence="3" id="KW-1185">Reference proteome</keyword>